<protein>
    <submittedName>
        <fullName evidence="3">Exportin-5</fullName>
    </submittedName>
</protein>
<feature type="domain" description="Importin N-terminal" evidence="2">
    <location>
        <begin position="41"/>
        <end position="109"/>
    </location>
</feature>
<organism evidence="3 4">
    <name type="scientific">Frankliniella fusca</name>
    <dbReference type="NCBI Taxonomy" id="407009"/>
    <lineage>
        <taxon>Eukaryota</taxon>
        <taxon>Metazoa</taxon>
        <taxon>Ecdysozoa</taxon>
        <taxon>Arthropoda</taxon>
        <taxon>Hexapoda</taxon>
        <taxon>Insecta</taxon>
        <taxon>Pterygota</taxon>
        <taxon>Neoptera</taxon>
        <taxon>Paraneoptera</taxon>
        <taxon>Thysanoptera</taxon>
        <taxon>Terebrantia</taxon>
        <taxon>Thripoidea</taxon>
        <taxon>Thripidae</taxon>
        <taxon>Frankliniella</taxon>
    </lineage>
</organism>
<dbReference type="InterPro" id="IPR045478">
    <property type="entry name" value="Exportin-5_C"/>
</dbReference>
<dbReference type="Proteomes" id="UP001219518">
    <property type="component" value="Unassembled WGS sequence"/>
</dbReference>
<evidence type="ECO:0000256" key="1">
    <source>
        <dbReference type="ARBA" id="ARBA00009466"/>
    </source>
</evidence>
<reference evidence="3" key="1">
    <citation type="submission" date="2021-07" db="EMBL/GenBank/DDBJ databases">
        <authorList>
            <person name="Catto M.A."/>
            <person name="Jacobson A."/>
            <person name="Kennedy G."/>
            <person name="Labadie P."/>
            <person name="Hunt B.G."/>
            <person name="Srinivasan R."/>
        </authorList>
    </citation>
    <scope>NUCLEOTIDE SEQUENCE</scope>
    <source>
        <strain evidence="3">PL_HMW_Pooled</strain>
        <tissue evidence="3">Head</tissue>
    </source>
</reference>
<keyword evidence="4" id="KW-1185">Reference proteome</keyword>
<dbReference type="GO" id="GO:0042565">
    <property type="term" value="C:RNA nuclear export complex"/>
    <property type="evidence" value="ECO:0007669"/>
    <property type="project" value="TreeGrafter"/>
</dbReference>
<dbReference type="InterPro" id="IPR013598">
    <property type="entry name" value="Exportin-1/Importin-b-like"/>
</dbReference>
<proteinExistence type="inferred from homology"/>
<sequence>MAAPIGITEHNVAVSQVAVELVRAVEITMDPTVPHAQRLEAYNHCETFKDKSPYCVQCGLYLAQQKQLSEHVQHFGLQLMEYCIKYRWYDLPQGEKIFIKENAMKLLSEGMAINSPNHMKDAISRIVVEMVKREWPQQWPGLMSELSHISSLGESQTELVLLVFLRLVEDVHTLQTLESNQRRKDLYQALTMNLSEIFSFFVRLIETHVNKYRELTAQGVRAEDILPHRSVVQTVLLTLTGFLEWVPVTHIMAEKGRLLQDLCLLLDQKDFQCAAAECLFLIVSRKGKPEDRKPFMVLFGNEVMACMLRSACSSSPTDEADYRYLKVLAQVLAGLGLLLCAIWGKDEGVSAQPSSFGTFLEIILSFTRHPSLTLTKTVSELWGALFRHDAISRQPIMLEFIPKWVEAAAPKAIKVLYPSKRSTIVTADSSYYAGLDYDSKEEFNTFCSQLRIIICENFRQATFIAPLITYGYTERWLQQRIQQSLADPTPLNSMSPAYLEWAAVACILDSVLNKILQVAERPSPATGLRLLEQCLNYEPADPLVLSELLSCVSALFVFLSMSPSTNLLTSVLNKIFAAIVFSQPGVPREMLSRDIKSVRRHGAFLMVKIGTKYPLILLPIFDQIYGIVSNINSKPDLLSSKERVTLQESLLLINNHFYEYERQTKFIGEELKSSISVWLALGPEAFASAPCLMEAIGLRHALSDTVNEEKWGNNRSNIMNCINLMMAVVRRCTWPDDPDKAARGGFVVHMTKSGNPVYRNPAAPHVIPMLPNFFALLRALNSLWTPEALAFLAEDYKSVYTMTDNERAQLVGSSTTAASPDLDVADSACTASNGSSALTSARAPARMQSYISALHENLYLILGSMGMSFGWDLYQLPDLASNLINTVFNGLECIPDYRLRPIVRTFLKPFIGACPSVFYESAILPVLANFCPYMFGRLSTKWQYLAELREAGQIDDENTEAQEVVDDMLNINLTREYLDVLKVALIGGSSVVELTSNDNVDVMDQDEGSRPPPPTQSTEVISELGQLILRCPLTNQSVALCVLRALSWPDSGTSYKAAILTAPMVRQLLADGSVSAMVATHIMTSVLQGLQLHGHHDVNQSVLLQLGTQVYDMLRPRFVEVVEVMKQIPGINLMELQKLDEKVLSGAAAAAAAGSTGGRTTNSKTEKAKKDNFKRLTTQLINCSLSQLFCKKAWIAELPRLDVPRRVKPPRVEDLPGDAGLASLFHGKST</sequence>
<name>A0AAE1HU43_9NEOP</name>
<dbReference type="InterPro" id="IPR001494">
    <property type="entry name" value="Importin-beta_N"/>
</dbReference>
<dbReference type="GO" id="GO:0005634">
    <property type="term" value="C:nucleus"/>
    <property type="evidence" value="ECO:0007669"/>
    <property type="project" value="TreeGrafter"/>
</dbReference>
<accession>A0AAE1HU43</accession>
<evidence type="ECO:0000313" key="4">
    <source>
        <dbReference type="Proteomes" id="UP001219518"/>
    </source>
</evidence>
<gene>
    <name evidence="3" type="ORF">KUF71_015791</name>
</gene>
<dbReference type="GO" id="GO:0005737">
    <property type="term" value="C:cytoplasm"/>
    <property type="evidence" value="ECO:0007669"/>
    <property type="project" value="TreeGrafter"/>
</dbReference>
<dbReference type="GO" id="GO:0031267">
    <property type="term" value="F:small GTPase binding"/>
    <property type="evidence" value="ECO:0007669"/>
    <property type="project" value="InterPro"/>
</dbReference>
<dbReference type="AlphaFoldDB" id="A0AAE1HU43"/>
<dbReference type="Pfam" id="PF08389">
    <property type="entry name" value="Xpo1"/>
    <property type="match status" value="1"/>
</dbReference>
<dbReference type="PANTHER" id="PTHR11223:SF3">
    <property type="entry name" value="EXPORTIN-5"/>
    <property type="match status" value="1"/>
</dbReference>
<dbReference type="EMBL" id="JAHWGI010001289">
    <property type="protein sequence ID" value="KAK3927506.1"/>
    <property type="molecule type" value="Genomic_DNA"/>
</dbReference>
<dbReference type="InterPro" id="IPR045065">
    <property type="entry name" value="XPO1/5"/>
</dbReference>
<evidence type="ECO:0000313" key="3">
    <source>
        <dbReference type="EMBL" id="KAK3927506.1"/>
    </source>
</evidence>
<dbReference type="SUPFAM" id="SSF48371">
    <property type="entry name" value="ARM repeat"/>
    <property type="match status" value="1"/>
</dbReference>
<dbReference type="InterPro" id="IPR011989">
    <property type="entry name" value="ARM-like"/>
</dbReference>
<reference evidence="3" key="2">
    <citation type="journal article" date="2023" name="BMC Genomics">
        <title>Pest status, molecular evolution, and epigenetic factors derived from the genome assembly of Frankliniella fusca, a thysanopteran phytovirus vector.</title>
        <authorList>
            <person name="Catto M.A."/>
            <person name="Labadie P.E."/>
            <person name="Jacobson A.L."/>
            <person name="Kennedy G.G."/>
            <person name="Srinivasan R."/>
            <person name="Hunt B.G."/>
        </authorList>
    </citation>
    <scope>NUCLEOTIDE SEQUENCE</scope>
    <source>
        <strain evidence="3">PL_HMW_Pooled</strain>
    </source>
</reference>
<dbReference type="Pfam" id="PF03810">
    <property type="entry name" value="IBN_N"/>
    <property type="match status" value="1"/>
</dbReference>
<dbReference type="PANTHER" id="PTHR11223">
    <property type="entry name" value="EXPORTIN 1/5"/>
    <property type="match status" value="1"/>
</dbReference>
<dbReference type="GO" id="GO:0006405">
    <property type="term" value="P:RNA export from nucleus"/>
    <property type="evidence" value="ECO:0007669"/>
    <property type="project" value="TreeGrafter"/>
</dbReference>
<comment type="caution">
    <text evidence="3">The sequence shown here is derived from an EMBL/GenBank/DDBJ whole genome shotgun (WGS) entry which is preliminary data.</text>
</comment>
<dbReference type="SMART" id="SM00913">
    <property type="entry name" value="IBN_N"/>
    <property type="match status" value="1"/>
</dbReference>
<dbReference type="InterPro" id="IPR016024">
    <property type="entry name" value="ARM-type_fold"/>
</dbReference>
<evidence type="ECO:0000259" key="2">
    <source>
        <dbReference type="SMART" id="SM00913"/>
    </source>
</evidence>
<dbReference type="GO" id="GO:0003723">
    <property type="term" value="F:RNA binding"/>
    <property type="evidence" value="ECO:0007669"/>
    <property type="project" value="TreeGrafter"/>
</dbReference>
<dbReference type="Pfam" id="PF19273">
    <property type="entry name" value="Exportin-5"/>
    <property type="match status" value="1"/>
</dbReference>
<dbReference type="GO" id="GO:0005049">
    <property type="term" value="F:nuclear export signal receptor activity"/>
    <property type="evidence" value="ECO:0007669"/>
    <property type="project" value="InterPro"/>
</dbReference>
<dbReference type="GO" id="GO:0006611">
    <property type="term" value="P:protein export from nucleus"/>
    <property type="evidence" value="ECO:0007669"/>
    <property type="project" value="InterPro"/>
</dbReference>
<comment type="similarity">
    <text evidence="1">Belongs to the exportin family.</text>
</comment>
<dbReference type="Gene3D" id="1.25.10.10">
    <property type="entry name" value="Leucine-rich Repeat Variant"/>
    <property type="match status" value="1"/>
</dbReference>